<feature type="compositionally biased region" description="Low complexity" evidence="3">
    <location>
        <begin position="727"/>
        <end position="759"/>
    </location>
</feature>
<dbReference type="GO" id="GO:0032580">
    <property type="term" value="C:Golgi cisterna membrane"/>
    <property type="evidence" value="ECO:0007669"/>
    <property type="project" value="TreeGrafter"/>
</dbReference>
<protein>
    <recommendedName>
        <fullName evidence="4">Golgin subfamily A conserved domain-containing protein</fullName>
    </recommendedName>
</protein>
<dbReference type="GO" id="GO:0000137">
    <property type="term" value="C:Golgi cis cisterna"/>
    <property type="evidence" value="ECO:0007669"/>
    <property type="project" value="TreeGrafter"/>
</dbReference>
<dbReference type="InterPro" id="IPR024858">
    <property type="entry name" value="GOLGA"/>
</dbReference>
<feature type="region of interest" description="Disordered" evidence="3">
    <location>
        <begin position="983"/>
        <end position="1009"/>
    </location>
</feature>
<evidence type="ECO:0000256" key="3">
    <source>
        <dbReference type="SAM" id="MobiDB-lite"/>
    </source>
</evidence>
<dbReference type="OrthoDB" id="5978643at2759"/>
<feature type="compositionally biased region" description="Basic and acidic residues" evidence="3">
    <location>
        <begin position="989"/>
        <end position="1009"/>
    </location>
</feature>
<dbReference type="Proteomes" id="UP000783686">
    <property type="component" value="Unassembled WGS sequence"/>
</dbReference>
<gene>
    <name evidence="5" type="ORF">BOKJ2_LOCUS4320</name>
</gene>
<accession>A0A811K9U9</accession>
<dbReference type="GO" id="GO:0005801">
    <property type="term" value="C:cis-Golgi network"/>
    <property type="evidence" value="ECO:0007669"/>
    <property type="project" value="TreeGrafter"/>
</dbReference>
<evidence type="ECO:0000313" key="6">
    <source>
        <dbReference type="Proteomes" id="UP000614601"/>
    </source>
</evidence>
<dbReference type="PANTHER" id="PTHR10881:SF46">
    <property type="entry name" value="GOLGIN SUBFAMILY A MEMBER 2"/>
    <property type="match status" value="1"/>
</dbReference>
<dbReference type="EMBL" id="CAJFDH010000002">
    <property type="protein sequence ID" value="CAD5212519.1"/>
    <property type="molecule type" value="Genomic_DNA"/>
</dbReference>
<feature type="compositionally biased region" description="Basic and acidic residues" evidence="3">
    <location>
        <begin position="847"/>
        <end position="856"/>
    </location>
</feature>
<comment type="caution">
    <text evidence="5">The sequence shown here is derived from an EMBL/GenBank/DDBJ whole genome shotgun (WGS) entry which is preliminary data.</text>
</comment>
<feature type="region of interest" description="Disordered" evidence="3">
    <location>
        <begin position="1026"/>
        <end position="1089"/>
    </location>
</feature>
<dbReference type="Proteomes" id="UP000614601">
    <property type="component" value="Unassembled WGS sequence"/>
</dbReference>
<feature type="domain" description="Golgin subfamily A conserved" evidence="4">
    <location>
        <begin position="440"/>
        <end position="539"/>
    </location>
</feature>
<evidence type="ECO:0000313" key="5">
    <source>
        <dbReference type="EMBL" id="CAD5212519.1"/>
    </source>
</evidence>
<dbReference type="Pfam" id="PF15070">
    <property type="entry name" value="GOLGA2L5"/>
    <property type="match status" value="1"/>
</dbReference>
<feature type="compositionally biased region" description="Low complexity" evidence="3">
    <location>
        <begin position="802"/>
        <end position="825"/>
    </location>
</feature>
<sequence>MDSAVNQEAEARLAHAKKLLSKFQNRQNEQKEESSTRTTDSCTPEQQVSQHSNQSSAIFVNSLNGSLHSSRSSSFVNIEHSSAEGNMNAEIANLKSSLAEKDKYIAETTTKLNSLHNHYVQIYEAYNKLVEPNSQSSNKSDDTNRQIVQLQTALTVAVQEKTALQTECRNVKAHSKAVEAELDMFRTRGITGNASDNFKLLNLQEENKKLGERVTAQAEALSEQRRENSDLEAKIVVLNQDKNDVQNRLRYVYQEKETLQQSLSQLKHELSMKEIYIRQLSKNLSDNSAHQTIETFVEEKKHLEAQIANNNITIQKLTEESNGAKQYYNDCLEQNRQRIKVLEEELSDQKQRLQNAETAKCYLQEELEMFRRQTQQSIVQKDADSEVVLVNTETNGKETVAKEDHDALKNSFYKLEQEFNNQAAFISELNKALALKDQKLEEVNTSLEEKSRTISRLSEDLKRDDKLNADFKALAEQLQNERATVSRAVAQNIELKDQLGELQDRLVEITNRCAEQEDEKQRALATVRNLSKKLEEMDSRTPTPEADGNEIKENNNVITVEALNKYINDVKTLPDQEKEKQLLKLHDIHTILRKMLKHHHEERDQVPELPEINSSHLASPQQNGSVPPPPTPKNDASTMVDHKDIALHLPSPDKLEKALETAVKEAELKGIVQAEQGEAHGYCDGQRGYHDGQQGYQGALGGYQEAGGHPQQGYPPQNANNYPQTIEGQQGQYQHQHGQEGQYRQEYSAQNNQQHQFEQSQNIRQLYPPLVQIDDSESESDVTEGTISSDSDDEEHQHHEVYQQGGVSSQQQGYGQAQYDQQAVARHQGQAVYPQGGDGHQVQKQGGDGHHVHQHDQFHIPPELVAENETLKSEVQSLTEKNKQLQYWLTHVESENESIGDYIQLYRIQREKIKEKLKEQEKTMDEWRESSQNSKEKLSNFVSILLQTIRDTYKDTLKYDDEIKQSDTVETVDEQGQIQESLIEAGLITKEDEQKGDENERKTDQNDEQLHQSLVEAGLVCPDDRETEHGQQHVHQHGHQHGVQHGHQHGHDGHQHSHDSGQSQDGHQHECHHDHHVEGSKLPSDGQSLPVRDSRACVVHKLVHFLLTIKEDSVPSTETLNQFSQLLHEAPEPFDPCLHCSECRGAMKHL</sequence>
<dbReference type="EMBL" id="CAJFCW020000002">
    <property type="protein sequence ID" value="CAG9096437.1"/>
    <property type="molecule type" value="Genomic_DNA"/>
</dbReference>
<feature type="coiled-coil region" evidence="2">
    <location>
        <begin position="214"/>
        <end position="248"/>
    </location>
</feature>
<feature type="region of interest" description="Disordered" evidence="3">
    <location>
        <begin position="683"/>
        <end position="759"/>
    </location>
</feature>
<feature type="coiled-coil region" evidence="2">
    <location>
        <begin position="300"/>
        <end position="359"/>
    </location>
</feature>
<evidence type="ECO:0000259" key="4">
    <source>
        <dbReference type="Pfam" id="PF15070"/>
    </source>
</evidence>
<feature type="compositionally biased region" description="Basic residues" evidence="3">
    <location>
        <begin position="1032"/>
        <end position="1048"/>
    </location>
</feature>
<proteinExistence type="predicted"/>
<feature type="region of interest" description="Disordered" evidence="3">
    <location>
        <begin position="20"/>
        <end position="54"/>
    </location>
</feature>
<evidence type="ECO:0000256" key="1">
    <source>
        <dbReference type="ARBA" id="ARBA00023054"/>
    </source>
</evidence>
<feature type="compositionally biased region" description="Polar residues" evidence="3">
    <location>
        <begin position="36"/>
        <end position="54"/>
    </location>
</feature>
<dbReference type="GO" id="GO:0007030">
    <property type="term" value="P:Golgi organization"/>
    <property type="evidence" value="ECO:0007669"/>
    <property type="project" value="TreeGrafter"/>
</dbReference>
<reference evidence="5" key="1">
    <citation type="submission" date="2020-09" db="EMBL/GenBank/DDBJ databases">
        <authorList>
            <person name="Kikuchi T."/>
        </authorList>
    </citation>
    <scope>NUCLEOTIDE SEQUENCE</scope>
    <source>
        <strain evidence="5">SH1</strain>
    </source>
</reference>
<feature type="region of interest" description="Disordered" evidence="3">
    <location>
        <begin position="774"/>
        <end position="856"/>
    </location>
</feature>
<feature type="coiled-coil region" evidence="2">
    <location>
        <begin position="903"/>
        <end position="937"/>
    </location>
</feature>
<keyword evidence="1 2" id="KW-0175">Coiled coil</keyword>
<name>A0A811K9U9_9BILA</name>
<feature type="compositionally biased region" description="Basic and acidic residues" evidence="3">
    <location>
        <begin position="1049"/>
        <end position="1059"/>
    </location>
</feature>
<feature type="coiled-coil region" evidence="2">
    <location>
        <begin position="440"/>
        <end position="540"/>
    </location>
</feature>
<dbReference type="InterPro" id="IPR043976">
    <property type="entry name" value="GOLGA_cons_dom"/>
</dbReference>
<feature type="compositionally biased region" description="Polar residues" evidence="3">
    <location>
        <begin position="714"/>
        <end position="726"/>
    </location>
</feature>
<feature type="compositionally biased region" description="Polar residues" evidence="3">
    <location>
        <begin position="614"/>
        <end position="625"/>
    </location>
</feature>
<feature type="region of interest" description="Disordered" evidence="3">
    <location>
        <begin position="614"/>
        <end position="638"/>
    </location>
</feature>
<evidence type="ECO:0000256" key="2">
    <source>
        <dbReference type="SAM" id="Coils"/>
    </source>
</evidence>
<feature type="compositionally biased region" description="Basic and acidic residues" evidence="3">
    <location>
        <begin position="1066"/>
        <end position="1079"/>
    </location>
</feature>
<organism evidence="5 6">
    <name type="scientific">Bursaphelenchus okinawaensis</name>
    <dbReference type="NCBI Taxonomy" id="465554"/>
    <lineage>
        <taxon>Eukaryota</taxon>
        <taxon>Metazoa</taxon>
        <taxon>Ecdysozoa</taxon>
        <taxon>Nematoda</taxon>
        <taxon>Chromadorea</taxon>
        <taxon>Rhabditida</taxon>
        <taxon>Tylenchina</taxon>
        <taxon>Tylenchomorpha</taxon>
        <taxon>Aphelenchoidea</taxon>
        <taxon>Aphelenchoididae</taxon>
        <taxon>Bursaphelenchus</taxon>
    </lineage>
</organism>
<keyword evidence="6" id="KW-1185">Reference proteome</keyword>
<dbReference type="PANTHER" id="PTHR10881">
    <property type="entry name" value="GOLGIN SUBFAMILY A MEMBER-RELATED"/>
    <property type="match status" value="1"/>
</dbReference>
<dbReference type="AlphaFoldDB" id="A0A811K9U9"/>